<dbReference type="STRING" id="1414854.GQ61_02200"/>
<dbReference type="InterPro" id="IPR009241">
    <property type="entry name" value="HigB-like"/>
</dbReference>
<gene>
    <name evidence="1" type="ORF">GQ61_02200</name>
</gene>
<dbReference type="InterPro" id="IPR035093">
    <property type="entry name" value="RelE/ParE_toxin_dom_sf"/>
</dbReference>
<organism evidence="1 2">
    <name type="scientific">Candidatus Nucleicultrix amoebiphila FS5</name>
    <dbReference type="NCBI Taxonomy" id="1414854"/>
    <lineage>
        <taxon>Bacteria</taxon>
        <taxon>Pseudomonadati</taxon>
        <taxon>Pseudomonadota</taxon>
        <taxon>Alphaproteobacteria</taxon>
        <taxon>Holosporales</taxon>
        <taxon>Candidatus Nucleicultricaceae</taxon>
        <taxon>Candidatus Nucleicultrix</taxon>
    </lineage>
</organism>
<proteinExistence type="predicted"/>
<sequence>MGKKLIWMGSSKKDLKRFPEEVKRNVGYALHFAQEGVTHPSCKLLKGYGSGVYEIIEDYNTDTYRAVYLVRFEKIIYVIHAFQKKSKEGIKTPQRELNVIQERLKKVQEIENEKKNKRL</sequence>
<reference evidence="1 2" key="1">
    <citation type="submission" date="2014-06" db="EMBL/GenBank/DDBJ databases">
        <title>The genome of the endonuclear symbiont Nucleicultrix amoebiphila.</title>
        <authorList>
            <person name="Schulz F."/>
            <person name="Horn M."/>
        </authorList>
    </citation>
    <scope>NUCLEOTIDE SEQUENCE [LARGE SCALE GENOMIC DNA]</scope>
    <source>
        <strain evidence="1 2">FS5</strain>
    </source>
</reference>
<dbReference type="Proteomes" id="UP000237351">
    <property type="component" value="Chromosome"/>
</dbReference>
<name>A0A1W6N3I1_9PROT</name>
<protein>
    <submittedName>
        <fullName evidence="1">Toxin RelE</fullName>
    </submittedName>
</protein>
<keyword evidence="2" id="KW-1185">Reference proteome</keyword>
<dbReference type="Pfam" id="PF05973">
    <property type="entry name" value="Gp49"/>
    <property type="match status" value="1"/>
</dbReference>
<evidence type="ECO:0000313" key="1">
    <source>
        <dbReference type="EMBL" id="ARN84336.1"/>
    </source>
</evidence>
<dbReference type="RefSeq" id="WP_085783717.1">
    <property type="nucleotide sequence ID" value="NZ_CP008743.1"/>
</dbReference>
<dbReference type="AlphaFoldDB" id="A0A1W6N3I1"/>
<accession>A0A1W6N3I1</accession>
<evidence type="ECO:0000313" key="2">
    <source>
        <dbReference type="Proteomes" id="UP000237351"/>
    </source>
</evidence>
<dbReference type="OrthoDB" id="9797093at2"/>
<dbReference type="KEGG" id="naf:GQ61_02200"/>
<dbReference type="EMBL" id="CP008743">
    <property type="protein sequence ID" value="ARN84336.1"/>
    <property type="molecule type" value="Genomic_DNA"/>
</dbReference>
<dbReference type="SUPFAM" id="SSF143011">
    <property type="entry name" value="RelE-like"/>
    <property type="match status" value="1"/>
</dbReference>